<feature type="domain" description="H-type lectin" evidence="1">
    <location>
        <begin position="119"/>
        <end position="185"/>
    </location>
</feature>
<proteinExistence type="predicted"/>
<dbReference type="InterPro" id="IPR019019">
    <property type="entry name" value="H-type_lectin_domain"/>
</dbReference>
<name>X8JUQ6_9AGAM</name>
<evidence type="ECO:0000313" key="3">
    <source>
        <dbReference type="Proteomes" id="UP000030108"/>
    </source>
</evidence>
<organism evidence="2 3">
    <name type="scientific">Rhizoctonia solani AG-3 Rhs1AP</name>
    <dbReference type="NCBI Taxonomy" id="1086054"/>
    <lineage>
        <taxon>Eukaryota</taxon>
        <taxon>Fungi</taxon>
        <taxon>Dikarya</taxon>
        <taxon>Basidiomycota</taxon>
        <taxon>Agaricomycotina</taxon>
        <taxon>Agaricomycetes</taxon>
        <taxon>Cantharellales</taxon>
        <taxon>Ceratobasidiaceae</taxon>
        <taxon>Rhizoctonia</taxon>
    </lineage>
</organism>
<comment type="caution">
    <text evidence="2">The sequence shown here is derived from an EMBL/GenBank/DDBJ whole genome shotgun (WGS) entry which is preliminary data.</text>
</comment>
<dbReference type="OrthoDB" id="5419324at2759"/>
<keyword evidence="2" id="KW-0430">Lectin</keyword>
<dbReference type="GO" id="GO:0070492">
    <property type="term" value="F:oligosaccharide binding"/>
    <property type="evidence" value="ECO:0007669"/>
    <property type="project" value="TreeGrafter"/>
</dbReference>
<dbReference type="PANTHER" id="PTHR46938">
    <property type="entry name" value="DISCOIDIN-1 SUBUNIT A-RELATED-RELATED"/>
    <property type="match status" value="1"/>
</dbReference>
<dbReference type="Proteomes" id="UP000030108">
    <property type="component" value="Unassembled WGS sequence"/>
</dbReference>
<dbReference type="GO" id="GO:0098636">
    <property type="term" value="C:protein complex involved in cell adhesion"/>
    <property type="evidence" value="ECO:0007669"/>
    <property type="project" value="TreeGrafter"/>
</dbReference>
<dbReference type="GO" id="GO:0030247">
    <property type="term" value="F:polysaccharide binding"/>
    <property type="evidence" value="ECO:0007669"/>
    <property type="project" value="TreeGrafter"/>
</dbReference>
<dbReference type="GO" id="GO:0098609">
    <property type="term" value="P:cell-cell adhesion"/>
    <property type="evidence" value="ECO:0007669"/>
    <property type="project" value="TreeGrafter"/>
</dbReference>
<dbReference type="GO" id="GO:0046871">
    <property type="term" value="F:N-acetylgalactosamine binding"/>
    <property type="evidence" value="ECO:0007669"/>
    <property type="project" value="TreeGrafter"/>
</dbReference>
<dbReference type="EMBL" id="JATN01000307">
    <property type="protein sequence ID" value="EUC66906.1"/>
    <property type="molecule type" value="Genomic_DNA"/>
</dbReference>
<dbReference type="Gene3D" id="2.60.40.2080">
    <property type="match status" value="3"/>
</dbReference>
<gene>
    <name evidence="2" type="ORF">RSOL_519120</name>
</gene>
<reference evidence="3" key="1">
    <citation type="journal article" date="2014" name="Genome Announc.">
        <title>Draft genome sequence of the plant-pathogenic soil fungus Rhizoctonia solani anastomosis group 3 strain Rhs1AP.</title>
        <authorList>
            <person name="Cubeta M.A."/>
            <person name="Thomas E."/>
            <person name="Dean R.A."/>
            <person name="Jabaji S."/>
            <person name="Neate S.M."/>
            <person name="Tavantzis S."/>
            <person name="Toda T."/>
            <person name="Vilgalys R."/>
            <person name="Bharathan N."/>
            <person name="Fedorova-Abrams N."/>
            <person name="Pakala S.B."/>
            <person name="Pakala S.M."/>
            <person name="Zafar N."/>
            <person name="Joardar V."/>
            <person name="Losada L."/>
            <person name="Nierman W.C."/>
        </authorList>
    </citation>
    <scope>NUCLEOTIDE SEQUENCE [LARGE SCALE GENOMIC DNA]</scope>
    <source>
        <strain evidence="3">AG-3</strain>
    </source>
</reference>
<dbReference type="InterPro" id="IPR052487">
    <property type="entry name" value="Galactose-binding_lectin"/>
</dbReference>
<dbReference type="AlphaFoldDB" id="X8JUQ6"/>
<dbReference type="Pfam" id="PF09458">
    <property type="entry name" value="H_lectin"/>
    <property type="match status" value="2"/>
</dbReference>
<dbReference type="InterPro" id="IPR037221">
    <property type="entry name" value="H-type_lectin_dom_sf"/>
</dbReference>
<sequence>MSTPDFSTREIANPSDRAKHFKTILTNFPAIDIPIGINMLDIDNQFNPRIRAYIDNVSPVDNNYDRFIGRINLDAWSDTRLYAAGCTWLDASRHSLDVQFGRFSGSEMKAMRAIMTQSIDIQFTRPYQVPPKVIIWLTALDSDCRNNTRFHPTAENVTSNGFTLQIETWWDTIIHDPTTVSWIAVPSDNSTITAGRLVTGGIKASLGVQEKIVFDKPFKRIPRVMVAFNKLDISSSANIRLAAYPKDITTQGMELVINAWADTTIYSCGVGWIAIDDAPASSKSVFNSVGQEMADDDTWEFAVLSRELKAMHRCEAAKGAPEAVFEDEKRM</sequence>
<dbReference type="GO" id="GO:0009986">
    <property type="term" value="C:cell surface"/>
    <property type="evidence" value="ECO:0007669"/>
    <property type="project" value="TreeGrafter"/>
</dbReference>
<accession>X8JUQ6</accession>
<feature type="non-terminal residue" evidence="2">
    <location>
        <position position="331"/>
    </location>
</feature>
<feature type="domain" description="H-type lectin" evidence="1">
    <location>
        <begin position="210"/>
        <end position="275"/>
    </location>
</feature>
<protein>
    <submittedName>
        <fullName evidence="2">H-type lectin domain protein</fullName>
    </submittedName>
</protein>
<dbReference type="SUPFAM" id="SSF141086">
    <property type="entry name" value="Agglutinin HPA-like"/>
    <property type="match status" value="2"/>
</dbReference>
<evidence type="ECO:0000259" key="1">
    <source>
        <dbReference type="Pfam" id="PF09458"/>
    </source>
</evidence>
<evidence type="ECO:0000313" key="2">
    <source>
        <dbReference type="EMBL" id="EUC66906.1"/>
    </source>
</evidence>